<evidence type="ECO:0000313" key="10">
    <source>
        <dbReference type="Proteomes" id="UP000185511"/>
    </source>
</evidence>
<keyword evidence="2" id="KW-0645">Protease</keyword>
<evidence type="ECO:0000256" key="3">
    <source>
        <dbReference type="ARBA" id="ARBA00022723"/>
    </source>
</evidence>
<protein>
    <submittedName>
        <fullName evidence="9">Peptidase family M23</fullName>
    </submittedName>
</protein>
<dbReference type="Pfam" id="PF01551">
    <property type="entry name" value="Peptidase_M23"/>
    <property type="match status" value="1"/>
</dbReference>
<organism evidence="9 10">
    <name type="scientific">Actinoalloteichus fjordicus</name>
    <dbReference type="NCBI Taxonomy" id="1612552"/>
    <lineage>
        <taxon>Bacteria</taxon>
        <taxon>Bacillati</taxon>
        <taxon>Actinomycetota</taxon>
        <taxon>Actinomycetes</taxon>
        <taxon>Pseudonocardiales</taxon>
        <taxon>Pseudonocardiaceae</taxon>
        <taxon>Actinoalloteichus</taxon>
    </lineage>
</organism>
<dbReference type="GO" id="GO:0046872">
    <property type="term" value="F:metal ion binding"/>
    <property type="evidence" value="ECO:0007669"/>
    <property type="project" value="UniProtKB-KW"/>
</dbReference>
<comment type="cofactor">
    <cofactor evidence="1">
        <name>Zn(2+)</name>
        <dbReference type="ChEBI" id="CHEBI:29105"/>
    </cofactor>
</comment>
<evidence type="ECO:0000256" key="2">
    <source>
        <dbReference type="ARBA" id="ARBA00022670"/>
    </source>
</evidence>
<evidence type="ECO:0000256" key="4">
    <source>
        <dbReference type="ARBA" id="ARBA00022801"/>
    </source>
</evidence>
<sequence>MTFTRRLGAVTTAFAISLLGLVAGQGTALAAPNYQVPFECNETVNANTRSNHSPAQGVDFQRSNINNLPVVASAAGRVARVENTGSTSYGRWIEIDHGSGFTTRYAHLSSQAVTVGTQVRLGQRIGNVGSTGGSTGPHLHYEQRSGGSPVRATLDGVAVPYYGNTSFTSNNRCSDNGNPYSPGQVCGSGYQVINQRALGNAGTVYLTYNSANRNNCVVTLKSASLGTPTATTAFLEVQGQTRVTDSGSFSYYAGPVRRAAGATCVKWGGSAGGQSYTSPFEHCG</sequence>
<dbReference type="SUPFAM" id="SSF51261">
    <property type="entry name" value="Duplicated hybrid motif"/>
    <property type="match status" value="1"/>
</dbReference>
<feature type="signal peptide" evidence="7">
    <location>
        <begin position="1"/>
        <end position="30"/>
    </location>
</feature>
<reference evidence="10" key="1">
    <citation type="submission" date="2016-06" db="EMBL/GenBank/DDBJ databases">
        <title>Complete genome sequence of Actinoalloteichus fjordicus DSM 46855 (=ADI127-17), type strain of the new species Actinoalloteichus fjordicus.</title>
        <authorList>
            <person name="Ruckert C."/>
            <person name="Nouioui I."/>
            <person name="Willmese J."/>
            <person name="van Wezel G."/>
            <person name="Klenk H.-P."/>
            <person name="Kalinowski J."/>
            <person name="Zotchev S.B."/>
        </authorList>
    </citation>
    <scope>NUCLEOTIDE SEQUENCE [LARGE SCALE GENOMIC DNA]</scope>
    <source>
        <strain evidence="10">ADI127-7</strain>
    </source>
</reference>
<dbReference type="Proteomes" id="UP000185511">
    <property type="component" value="Chromosome"/>
</dbReference>
<dbReference type="InterPro" id="IPR016047">
    <property type="entry name" value="M23ase_b-sheet_dom"/>
</dbReference>
<dbReference type="EMBL" id="CP016076">
    <property type="protein sequence ID" value="APU14123.1"/>
    <property type="molecule type" value="Genomic_DNA"/>
</dbReference>
<evidence type="ECO:0000256" key="6">
    <source>
        <dbReference type="ARBA" id="ARBA00023049"/>
    </source>
</evidence>
<keyword evidence="7" id="KW-0732">Signal</keyword>
<evidence type="ECO:0000256" key="7">
    <source>
        <dbReference type="SAM" id="SignalP"/>
    </source>
</evidence>
<dbReference type="CDD" id="cd12797">
    <property type="entry name" value="M23_peptidase"/>
    <property type="match status" value="1"/>
</dbReference>
<feature type="chain" id="PRO_5042087817" evidence="7">
    <location>
        <begin position="31"/>
        <end position="284"/>
    </location>
</feature>
<dbReference type="PANTHER" id="PTHR21666:SF288">
    <property type="entry name" value="CELL DIVISION PROTEIN YTFB"/>
    <property type="match status" value="1"/>
</dbReference>
<evidence type="ECO:0000259" key="8">
    <source>
        <dbReference type="Pfam" id="PF01551"/>
    </source>
</evidence>
<keyword evidence="10" id="KW-1185">Reference proteome</keyword>
<dbReference type="KEGG" id="acad:UA74_10300"/>
<dbReference type="Gene3D" id="2.70.70.10">
    <property type="entry name" value="Glucose Permease (Domain IIA)"/>
    <property type="match status" value="1"/>
</dbReference>
<name>A0AAC9PRI5_9PSEU</name>
<feature type="domain" description="M23ase beta-sheet core" evidence="8">
    <location>
        <begin position="55"/>
        <end position="150"/>
    </location>
</feature>
<dbReference type="AlphaFoldDB" id="A0AAC9PRI5"/>
<dbReference type="PANTHER" id="PTHR21666">
    <property type="entry name" value="PEPTIDASE-RELATED"/>
    <property type="match status" value="1"/>
</dbReference>
<accession>A0AAC9PRI5</accession>
<dbReference type="GO" id="GO:0004222">
    <property type="term" value="F:metalloendopeptidase activity"/>
    <property type="evidence" value="ECO:0007669"/>
    <property type="project" value="TreeGrafter"/>
</dbReference>
<keyword evidence="3" id="KW-0479">Metal-binding</keyword>
<evidence type="ECO:0000256" key="1">
    <source>
        <dbReference type="ARBA" id="ARBA00001947"/>
    </source>
</evidence>
<dbReference type="GO" id="GO:0006508">
    <property type="term" value="P:proteolysis"/>
    <property type="evidence" value="ECO:0007669"/>
    <property type="project" value="UniProtKB-KW"/>
</dbReference>
<dbReference type="RefSeq" id="WP_075740052.1">
    <property type="nucleotide sequence ID" value="NZ_CP016076.1"/>
</dbReference>
<dbReference type="InterPro" id="IPR011055">
    <property type="entry name" value="Dup_hybrid_motif"/>
</dbReference>
<keyword evidence="6" id="KW-0482">Metalloprotease</keyword>
<evidence type="ECO:0000313" key="9">
    <source>
        <dbReference type="EMBL" id="APU14123.1"/>
    </source>
</evidence>
<gene>
    <name evidence="9" type="ORF">UA74_10300</name>
</gene>
<evidence type="ECO:0000256" key="5">
    <source>
        <dbReference type="ARBA" id="ARBA00022833"/>
    </source>
</evidence>
<keyword evidence="4" id="KW-0378">Hydrolase</keyword>
<keyword evidence="5" id="KW-0862">Zinc</keyword>
<dbReference type="InterPro" id="IPR050570">
    <property type="entry name" value="Cell_wall_metabolism_enzyme"/>
</dbReference>
<proteinExistence type="predicted"/>